<sequence length="271" mass="30859">MVKLGFWQLDRGHQKLSIEQKLEQRQKEPAMDLASWQDNINTSQTGIKVQFMVQASHQPPVPDLVFLDNQIYEGRVGYLVFQLIDVSKYTAYSVALLELGFVDGGPDRRVLPSVDYVKQPQFILGRLYRKQANPMSRGLMVEKMKTTQDQAALRIQNLSIKALQSRWNQTLFPYAIQPLSALITVNDDADIGHAISNQPNVNASKGTSNQFNAINNQLKVSKDLPHPWKPLSMGSKKHFGYAVQWFSMATVLFLLAVWFGYRLYQQSRLSV</sequence>
<dbReference type="PROSITE" id="PS50895">
    <property type="entry name" value="SURF1"/>
    <property type="match status" value="1"/>
</dbReference>
<comment type="caution">
    <text evidence="2">The sequence shown here is derived from an EMBL/GenBank/DDBJ whole genome shotgun (WGS) entry which is preliminary data.</text>
</comment>
<dbReference type="AlphaFoldDB" id="A0A368LKS8"/>
<dbReference type="InterPro" id="IPR002994">
    <property type="entry name" value="Surf1/Shy1"/>
</dbReference>
<proteinExistence type="inferred from homology"/>
<keyword evidence="3" id="KW-1185">Reference proteome</keyword>
<evidence type="ECO:0000256" key="1">
    <source>
        <dbReference type="RuleBase" id="RU363076"/>
    </source>
</evidence>
<dbReference type="Proteomes" id="UP000252479">
    <property type="component" value="Unassembled WGS sequence"/>
</dbReference>
<name>A0A368LKS8_9VIBR</name>
<accession>A0A368LKS8</accession>
<comment type="similarity">
    <text evidence="1">Belongs to the SURF1 family.</text>
</comment>
<comment type="subcellular location">
    <subcellularLocation>
        <location evidence="1">Cell membrane</location>
        <topology evidence="1">Multi-pass membrane protein</topology>
    </subcellularLocation>
</comment>
<gene>
    <name evidence="2" type="ORF">CIK83_15305</name>
</gene>
<keyword evidence="1" id="KW-0472">Membrane</keyword>
<dbReference type="EMBL" id="QPGL01000002">
    <property type="protein sequence ID" value="RCS70963.1"/>
    <property type="molecule type" value="Genomic_DNA"/>
</dbReference>
<comment type="caution">
    <text evidence="1">Lacks conserved residue(s) required for the propagation of feature annotation.</text>
</comment>
<dbReference type="Pfam" id="PF02104">
    <property type="entry name" value="SURF1"/>
    <property type="match status" value="1"/>
</dbReference>
<keyword evidence="1" id="KW-0812">Transmembrane</keyword>
<reference evidence="2 3" key="1">
    <citation type="journal article" date="2017" name="Elife">
        <title>Extensive horizontal gene transfer in cheese-associated bacteria.</title>
        <authorList>
            <person name="Bonham K.S."/>
            <person name="Wolfe B.E."/>
            <person name="Dutton R.J."/>
        </authorList>
    </citation>
    <scope>NUCLEOTIDE SEQUENCE [LARGE SCALE GENOMIC DNA]</scope>
    <source>
        <strain evidence="2 3">JB196</strain>
    </source>
</reference>
<dbReference type="CDD" id="cd06662">
    <property type="entry name" value="SURF1"/>
    <property type="match status" value="1"/>
</dbReference>
<feature type="transmembrane region" description="Helical" evidence="1">
    <location>
        <begin position="239"/>
        <end position="261"/>
    </location>
</feature>
<evidence type="ECO:0000313" key="3">
    <source>
        <dbReference type="Proteomes" id="UP000252479"/>
    </source>
</evidence>
<dbReference type="GO" id="GO:0005886">
    <property type="term" value="C:plasma membrane"/>
    <property type="evidence" value="ECO:0007669"/>
    <property type="project" value="UniProtKB-SubCell"/>
</dbReference>
<protein>
    <recommendedName>
        <fullName evidence="1">SURF1-like protein</fullName>
    </recommendedName>
</protein>
<keyword evidence="1" id="KW-1133">Transmembrane helix</keyword>
<evidence type="ECO:0000313" key="2">
    <source>
        <dbReference type="EMBL" id="RCS70963.1"/>
    </source>
</evidence>
<organism evidence="2 3">
    <name type="scientific">Vibrio casei</name>
    <dbReference type="NCBI Taxonomy" id="673372"/>
    <lineage>
        <taxon>Bacteria</taxon>
        <taxon>Pseudomonadati</taxon>
        <taxon>Pseudomonadota</taxon>
        <taxon>Gammaproteobacteria</taxon>
        <taxon>Vibrionales</taxon>
        <taxon>Vibrionaceae</taxon>
        <taxon>Vibrio</taxon>
    </lineage>
</organism>
<keyword evidence="1" id="KW-1003">Cell membrane</keyword>